<protein>
    <submittedName>
        <fullName evidence="1">Uncharacterized protein</fullName>
    </submittedName>
</protein>
<evidence type="ECO:0000313" key="1">
    <source>
        <dbReference type="EMBL" id="CAB9514486.1"/>
    </source>
</evidence>
<dbReference type="EMBL" id="CAICTM010000655">
    <property type="protein sequence ID" value="CAB9514486.1"/>
    <property type="molecule type" value="Genomic_DNA"/>
</dbReference>
<gene>
    <name evidence="1" type="ORF">SEMRO_656_G182420.1</name>
</gene>
<dbReference type="OrthoDB" id="42822at2759"/>
<sequence>MSSCQPVAGVWSRLFEEDPLGDTQSADRTTLVLWTQTPVSGIYVDLRLPKDSPGRSDTVGVTRTARPSALRAITGGLDGTNADVSILTRQKSFAGVLTYSLGDTTEAKGEALAKDTVLAELAKNDKAALGLCTCFWRRDIDYQPPSGGLDIGVCASYSPMADNGAVDLRETGDDGSYAEGWHRVGETHAGPFMALQLVSENGHDNGRIGYWVRTGHRFAYAIGRPTTAELAKALGCPPQTPTIKDQVGKTLEEVIKSLEQGDNGGNKKEELLGVIGSYVAACGEIDPDTGAWRILDSTNPGLVHCHLVGAIMDKNCCSTLSKGDSKDAVKEGDSVQQHVCGEGSFVRKWKVLELSGCSVPFL</sequence>
<organism evidence="1 2">
    <name type="scientific">Seminavis robusta</name>
    <dbReference type="NCBI Taxonomy" id="568900"/>
    <lineage>
        <taxon>Eukaryota</taxon>
        <taxon>Sar</taxon>
        <taxon>Stramenopiles</taxon>
        <taxon>Ochrophyta</taxon>
        <taxon>Bacillariophyta</taxon>
        <taxon>Bacillariophyceae</taxon>
        <taxon>Bacillariophycidae</taxon>
        <taxon>Naviculales</taxon>
        <taxon>Naviculaceae</taxon>
        <taxon>Seminavis</taxon>
    </lineage>
</organism>
<dbReference type="Proteomes" id="UP001153069">
    <property type="component" value="Unassembled WGS sequence"/>
</dbReference>
<comment type="caution">
    <text evidence="1">The sequence shown here is derived from an EMBL/GenBank/DDBJ whole genome shotgun (WGS) entry which is preliminary data.</text>
</comment>
<evidence type="ECO:0000313" key="2">
    <source>
        <dbReference type="Proteomes" id="UP001153069"/>
    </source>
</evidence>
<name>A0A9N8E8B9_9STRA</name>
<dbReference type="AlphaFoldDB" id="A0A9N8E8B9"/>
<proteinExistence type="predicted"/>
<keyword evidence="2" id="KW-1185">Reference proteome</keyword>
<accession>A0A9N8E8B9</accession>
<reference evidence="1" key="1">
    <citation type="submission" date="2020-06" db="EMBL/GenBank/DDBJ databases">
        <authorList>
            <consortium name="Plant Systems Biology data submission"/>
        </authorList>
    </citation>
    <scope>NUCLEOTIDE SEQUENCE</scope>
    <source>
        <strain evidence="1">D6</strain>
    </source>
</reference>